<name>A0A316D5H1_9BACL</name>
<evidence type="ECO:0000256" key="2">
    <source>
        <dbReference type="ARBA" id="ARBA00005745"/>
    </source>
</evidence>
<evidence type="ECO:0000256" key="6">
    <source>
        <dbReference type="ARBA" id="ARBA00022692"/>
    </source>
</evidence>
<dbReference type="InterPro" id="IPR003004">
    <property type="entry name" value="GspF/PilC"/>
</dbReference>
<evidence type="ECO:0000256" key="3">
    <source>
        <dbReference type="ARBA" id="ARBA00022448"/>
    </source>
</evidence>
<comment type="subcellular location">
    <subcellularLocation>
        <location evidence="1">Cell inner membrane</location>
        <topology evidence="1">Multi-pass membrane protein</topology>
    </subcellularLocation>
    <subcellularLocation>
        <location evidence="9">Cell membrane</location>
        <topology evidence="9">Multi-pass membrane protein</topology>
    </subcellularLocation>
</comment>
<dbReference type="FunFam" id="1.20.81.30:FF:000001">
    <property type="entry name" value="Type II secretion system protein F"/>
    <property type="match status" value="2"/>
</dbReference>
<dbReference type="Proteomes" id="UP000245634">
    <property type="component" value="Unassembled WGS sequence"/>
</dbReference>
<evidence type="ECO:0000259" key="11">
    <source>
        <dbReference type="Pfam" id="PF00482"/>
    </source>
</evidence>
<dbReference type="OrthoDB" id="9805682at2"/>
<keyword evidence="4" id="KW-1003">Cell membrane</keyword>
<dbReference type="Pfam" id="PF00482">
    <property type="entry name" value="T2SSF"/>
    <property type="match status" value="2"/>
</dbReference>
<evidence type="ECO:0000256" key="9">
    <source>
        <dbReference type="RuleBase" id="RU003923"/>
    </source>
</evidence>
<evidence type="ECO:0000256" key="7">
    <source>
        <dbReference type="ARBA" id="ARBA00022989"/>
    </source>
</evidence>
<dbReference type="InterPro" id="IPR001992">
    <property type="entry name" value="T2SS_GspF/T4SS_PilC_CS"/>
</dbReference>
<comment type="caution">
    <text evidence="12">The sequence shown here is derived from an EMBL/GenBank/DDBJ whole genome shotgun (WGS) entry which is preliminary data.</text>
</comment>
<evidence type="ECO:0000256" key="4">
    <source>
        <dbReference type="ARBA" id="ARBA00022475"/>
    </source>
</evidence>
<sequence>MPAYSYQALDTAGKTRKGRVEAADRQAAVLDLKMQGLFITQIDEAQTSIWKREIELGPKRLPLKDFVPFLRQFATLVKAGVTLVESLRVLSEQTSNKKLKKILSECASHVARGHQLSEALREHDQAFPSVFSNMVRAGEITGNMEDVLDRLASMLEKEHNTREKVKSALTYPSVIGVVAVLVSVFLLVNVIPNFVKNLHALGGELPLSTRIVMGTSTHLIHWWYWYLLGICALVLGLRAAVKTPKGRFAFDLFKLNMPVFGVLFQKAAIARSSRTMATLLQSAVPALTVFTVAANVVGNEVYANALRQSREALRAGQSMVTPLREEKMFPPLVTQMIAIGEQTGSVDAMLSKIADFYEADVETTVDKLRPMIEPIMVLLLAIVVGVIVTAAIAPMFEIYKSTGRPH</sequence>
<evidence type="ECO:0000256" key="1">
    <source>
        <dbReference type="ARBA" id="ARBA00004429"/>
    </source>
</evidence>
<keyword evidence="3 9" id="KW-0813">Transport</keyword>
<feature type="domain" description="Type II secretion system protein GspF" evidence="11">
    <location>
        <begin position="69"/>
        <end position="192"/>
    </location>
</feature>
<dbReference type="GO" id="GO:0005886">
    <property type="term" value="C:plasma membrane"/>
    <property type="evidence" value="ECO:0007669"/>
    <property type="project" value="UniProtKB-SubCell"/>
</dbReference>
<keyword evidence="5" id="KW-0997">Cell inner membrane</keyword>
<evidence type="ECO:0000256" key="5">
    <source>
        <dbReference type="ARBA" id="ARBA00022519"/>
    </source>
</evidence>
<gene>
    <name evidence="12" type="ORF">C7459_12012</name>
</gene>
<feature type="transmembrane region" description="Helical" evidence="10">
    <location>
        <begin position="169"/>
        <end position="191"/>
    </location>
</feature>
<organism evidence="12 13">
    <name type="scientific">Tumebacillus permanentifrigoris</name>
    <dbReference type="NCBI Taxonomy" id="378543"/>
    <lineage>
        <taxon>Bacteria</taxon>
        <taxon>Bacillati</taxon>
        <taxon>Bacillota</taxon>
        <taxon>Bacilli</taxon>
        <taxon>Bacillales</taxon>
        <taxon>Alicyclobacillaceae</taxon>
        <taxon>Tumebacillus</taxon>
    </lineage>
</organism>
<evidence type="ECO:0000256" key="8">
    <source>
        <dbReference type="ARBA" id="ARBA00023136"/>
    </source>
</evidence>
<proteinExistence type="inferred from homology"/>
<evidence type="ECO:0000313" key="13">
    <source>
        <dbReference type="Proteomes" id="UP000245634"/>
    </source>
</evidence>
<accession>A0A316D5H1</accession>
<feature type="domain" description="Type II secretion system protein GspF" evidence="11">
    <location>
        <begin position="273"/>
        <end position="394"/>
    </location>
</feature>
<protein>
    <submittedName>
        <fullName evidence="12">Type IV pilus assembly protein PilC</fullName>
    </submittedName>
</protein>
<dbReference type="GO" id="GO:0015628">
    <property type="term" value="P:protein secretion by the type II secretion system"/>
    <property type="evidence" value="ECO:0007669"/>
    <property type="project" value="TreeGrafter"/>
</dbReference>
<comment type="similarity">
    <text evidence="2 9">Belongs to the GSP F family.</text>
</comment>
<dbReference type="Gene3D" id="1.20.81.30">
    <property type="entry name" value="Type II secretion system (T2SS), domain F"/>
    <property type="match status" value="2"/>
</dbReference>
<dbReference type="PANTHER" id="PTHR30012:SF0">
    <property type="entry name" value="TYPE II SECRETION SYSTEM PROTEIN F-RELATED"/>
    <property type="match status" value="1"/>
</dbReference>
<dbReference type="PROSITE" id="PS00874">
    <property type="entry name" value="T2SP_F"/>
    <property type="match status" value="1"/>
</dbReference>
<reference evidence="12 13" key="1">
    <citation type="submission" date="2018-05" db="EMBL/GenBank/DDBJ databases">
        <title>Genomic Encyclopedia of Type Strains, Phase IV (KMG-IV): sequencing the most valuable type-strain genomes for metagenomic binning, comparative biology and taxonomic classification.</title>
        <authorList>
            <person name="Goeker M."/>
        </authorList>
    </citation>
    <scope>NUCLEOTIDE SEQUENCE [LARGE SCALE GENOMIC DNA]</scope>
    <source>
        <strain evidence="12 13">DSM 18773</strain>
    </source>
</reference>
<dbReference type="InterPro" id="IPR018076">
    <property type="entry name" value="T2SS_GspF_dom"/>
</dbReference>
<evidence type="ECO:0000256" key="10">
    <source>
        <dbReference type="SAM" id="Phobius"/>
    </source>
</evidence>
<keyword evidence="8 10" id="KW-0472">Membrane</keyword>
<feature type="transmembrane region" description="Helical" evidence="10">
    <location>
        <begin position="223"/>
        <end position="241"/>
    </location>
</feature>
<dbReference type="EMBL" id="QGGL01000020">
    <property type="protein sequence ID" value="PWK06249.1"/>
    <property type="molecule type" value="Genomic_DNA"/>
</dbReference>
<keyword evidence="13" id="KW-1185">Reference proteome</keyword>
<dbReference type="RefSeq" id="WP_109690868.1">
    <property type="nucleotide sequence ID" value="NZ_QGGL01000020.1"/>
</dbReference>
<keyword evidence="6 9" id="KW-0812">Transmembrane</keyword>
<keyword evidence="7 10" id="KW-1133">Transmembrane helix</keyword>
<dbReference type="PANTHER" id="PTHR30012">
    <property type="entry name" value="GENERAL SECRETION PATHWAY PROTEIN"/>
    <property type="match status" value="1"/>
</dbReference>
<evidence type="ECO:0000313" key="12">
    <source>
        <dbReference type="EMBL" id="PWK06249.1"/>
    </source>
</evidence>
<dbReference type="PRINTS" id="PR00812">
    <property type="entry name" value="BCTERIALGSPF"/>
</dbReference>
<dbReference type="InterPro" id="IPR042094">
    <property type="entry name" value="T2SS_GspF_sf"/>
</dbReference>
<feature type="transmembrane region" description="Helical" evidence="10">
    <location>
        <begin position="375"/>
        <end position="396"/>
    </location>
</feature>
<dbReference type="AlphaFoldDB" id="A0A316D5H1"/>